<protein>
    <recommendedName>
        <fullName evidence="9">Pycsar effector protein domain-containing protein</fullName>
    </recommendedName>
</protein>
<evidence type="ECO:0000256" key="5">
    <source>
        <dbReference type="ARBA" id="ARBA00022989"/>
    </source>
</evidence>
<dbReference type="GO" id="GO:0051607">
    <property type="term" value="P:defense response to virus"/>
    <property type="evidence" value="ECO:0007669"/>
    <property type="project" value="UniProtKB-KW"/>
</dbReference>
<evidence type="ECO:0000313" key="10">
    <source>
        <dbReference type="EMBL" id="NVK77299.1"/>
    </source>
</evidence>
<keyword evidence="6" id="KW-0051">Antiviral defense</keyword>
<evidence type="ECO:0000256" key="3">
    <source>
        <dbReference type="ARBA" id="ARBA00022692"/>
    </source>
</evidence>
<evidence type="ECO:0000256" key="8">
    <source>
        <dbReference type="SAM" id="Phobius"/>
    </source>
</evidence>
<dbReference type="AlphaFoldDB" id="A0A7Y7B1K0"/>
<dbReference type="Proteomes" id="UP000587462">
    <property type="component" value="Unassembled WGS sequence"/>
</dbReference>
<keyword evidence="4" id="KW-0547">Nucleotide-binding</keyword>
<dbReference type="EMBL" id="JABBXF010000010">
    <property type="protein sequence ID" value="NVK77299.1"/>
    <property type="molecule type" value="Genomic_DNA"/>
</dbReference>
<keyword evidence="3 8" id="KW-0812">Transmembrane</keyword>
<evidence type="ECO:0000256" key="1">
    <source>
        <dbReference type="ARBA" id="ARBA00004236"/>
    </source>
</evidence>
<reference evidence="10 11" key="1">
    <citation type="submission" date="2020-04" db="EMBL/GenBank/DDBJ databases">
        <title>Draft Genome Sequence of Streptomyces morookaense DSM 40503, an 8-azaguanine-producing strain.</title>
        <authorList>
            <person name="Qi J."/>
            <person name="Gao J.-M."/>
        </authorList>
    </citation>
    <scope>NUCLEOTIDE SEQUENCE [LARGE SCALE GENOMIC DNA]</scope>
    <source>
        <strain evidence="10 11">DSM 40503</strain>
    </source>
</reference>
<dbReference type="Pfam" id="PF18967">
    <property type="entry name" value="PycTM"/>
    <property type="match status" value="1"/>
</dbReference>
<comment type="subcellular location">
    <subcellularLocation>
        <location evidence="1">Cell membrane</location>
    </subcellularLocation>
</comment>
<keyword evidence="2" id="KW-1003">Cell membrane</keyword>
<sequence>MHDGVDTAWRIHASLSDWIGRIDSKASFALSIESAALAGVAALTSRGHCFAHLSGFWAVGGFWLGVVLLGLAAVVAVTVVTPRSQAGGEPVSSSGDFIFYGHLRHWSPENLAVRLADDDLLPALSRQLVTISRIAWVKHRRVQQSLLLAVAGAVVLAVVGISS</sequence>
<evidence type="ECO:0000256" key="4">
    <source>
        <dbReference type="ARBA" id="ARBA00022741"/>
    </source>
</evidence>
<organism evidence="10 11">
    <name type="scientific">Streptomyces morookaense</name>
    <name type="common">Streptoverticillium morookaense</name>
    <dbReference type="NCBI Taxonomy" id="1970"/>
    <lineage>
        <taxon>Bacteria</taxon>
        <taxon>Bacillati</taxon>
        <taxon>Actinomycetota</taxon>
        <taxon>Actinomycetes</taxon>
        <taxon>Kitasatosporales</taxon>
        <taxon>Streptomycetaceae</taxon>
        <taxon>Streptomyces</taxon>
    </lineage>
</organism>
<evidence type="ECO:0000259" key="9">
    <source>
        <dbReference type="Pfam" id="PF18967"/>
    </source>
</evidence>
<dbReference type="InterPro" id="IPR043760">
    <property type="entry name" value="PycTM_dom"/>
</dbReference>
<gene>
    <name evidence="10" type="ORF">HG542_06445</name>
</gene>
<name>A0A7Y7B1K0_STRMO</name>
<dbReference type="GO" id="GO:0000166">
    <property type="term" value="F:nucleotide binding"/>
    <property type="evidence" value="ECO:0007669"/>
    <property type="project" value="UniProtKB-KW"/>
</dbReference>
<evidence type="ECO:0000256" key="7">
    <source>
        <dbReference type="ARBA" id="ARBA00023136"/>
    </source>
</evidence>
<feature type="transmembrane region" description="Helical" evidence="8">
    <location>
        <begin position="56"/>
        <end position="80"/>
    </location>
</feature>
<evidence type="ECO:0000256" key="2">
    <source>
        <dbReference type="ARBA" id="ARBA00022475"/>
    </source>
</evidence>
<feature type="transmembrane region" description="Helical" evidence="8">
    <location>
        <begin position="145"/>
        <end position="162"/>
    </location>
</feature>
<keyword evidence="5 8" id="KW-1133">Transmembrane helix</keyword>
<proteinExistence type="predicted"/>
<keyword evidence="11" id="KW-1185">Reference proteome</keyword>
<evidence type="ECO:0000256" key="6">
    <source>
        <dbReference type="ARBA" id="ARBA00023118"/>
    </source>
</evidence>
<evidence type="ECO:0000313" key="11">
    <source>
        <dbReference type="Proteomes" id="UP000587462"/>
    </source>
</evidence>
<accession>A0A7Y7B1K0</accession>
<comment type="caution">
    <text evidence="10">The sequence shown here is derived from an EMBL/GenBank/DDBJ whole genome shotgun (WGS) entry which is preliminary data.</text>
</comment>
<feature type="domain" description="Pycsar effector protein" evidence="9">
    <location>
        <begin position="7"/>
        <end position="158"/>
    </location>
</feature>
<keyword evidence="7 8" id="KW-0472">Membrane</keyword>
<dbReference type="GO" id="GO:0005886">
    <property type="term" value="C:plasma membrane"/>
    <property type="evidence" value="ECO:0007669"/>
    <property type="project" value="UniProtKB-SubCell"/>
</dbReference>